<dbReference type="GO" id="GO:0005737">
    <property type="term" value="C:cytoplasm"/>
    <property type="evidence" value="ECO:0007669"/>
    <property type="project" value="TreeGrafter"/>
</dbReference>
<comment type="caution">
    <text evidence="5">The sequence shown here is derived from an EMBL/GenBank/DDBJ whole genome shotgun (WGS) entry which is preliminary data.</text>
</comment>
<evidence type="ECO:0000313" key="5">
    <source>
        <dbReference type="EMBL" id="GGP20023.1"/>
    </source>
</evidence>
<dbReference type="GO" id="GO:0046872">
    <property type="term" value="F:metal ion binding"/>
    <property type="evidence" value="ECO:0007669"/>
    <property type="project" value="UniProtKB-KW"/>
</dbReference>
<evidence type="ECO:0000256" key="3">
    <source>
        <dbReference type="ARBA" id="ARBA00022801"/>
    </source>
</evidence>
<sequence length="407" mass="44829">MASLSVVRYVNGKLARERVTVLGEGFVELPNSIIALPGFVDMHVHLRGWEQSYKEDLESGSRAALAGGVVGVGDMPNTSPQIRNSEIAAKRLVEGRSLPIAYRLHGGVPSYSDELAKYVGLGIKTVKVYPEDLARLDDLASTAASLGIMFVVHCEDPNMFRSVDGSDSSIHNLARPLDAELSCFLRVARASLMHGVRIHVTHVSNPLVIKLANELRHLGLSTDVTMHHALLDYEECGRAVGDPFYCKVNPPLRPHHQRIELLRLLIEGKIDMVASDHAPHSFNEKYGRNYQDTAPGFPGLETTSLLLIDLWRRGLMELQQIVLLYSTRPASLLGIDLTNSLALIDTKAITEIDPSKFQSKARHSPFAGRSVMGRIVGTIVNGRLLIVDQEYEGRFGPLIGDYTMVKP</sequence>
<dbReference type="PANTHER" id="PTHR43668">
    <property type="entry name" value="ALLANTOINASE"/>
    <property type="match status" value="1"/>
</dbReference>
<dbReference type="InterPro" id="IPR050138">
    <property type="entry name" value="DHOase/Allantoinase_Hydrolase"/>
</dbReference>
<dbReference type="Gene3D" id="3.20.20.140">
    <property type="entry name" value="Metal-dependent hydrolases"/>
    <property type="match status" value="1"/>
</dbReference>
<organism evidence="5 6">
    <name type="scientific">Thermocladium modestius</name>
    <dbReference type="NCBI Taxonomy" id="62609"/>
    <lineage>
        <taxon>Archaea</taxon>
        <taxon>Thermoproteota</taxon>
        <taxon>Thermoprotei</taxon>
        <taxon>Thermoproteales</taxon>
        <taxon>Thermoproteaceae</taxon>
        <taxon>Thermocladium</taxon>
    </lineage>
</organism>
<dbReference type="SUPFAM" id="SSF51556">
    <property type="entry name" value="Metallo-dependent hydrolases"/>
    <property type="match status" value="1"/>
</dbReference>
<evidence type="ECO:0000313" key="6">
    <source>
        <dbReference type="Proteomes" id="UP000610960"/>
    </source>
</evidence>
<evidence type="ECO:0000259" key="4">
    <source>
        <dbReference type="Pfam" id="PF01979"/>
    </source>
</evidence>
<dbReference type="PROSITE" id="PS00483">
    <property type="entry name" value="DIHYDROOROTASE_2"/>
    <property type="match status" value="1"/>
</dbReference>
<reference evidence="5" key="2">
    <citation type="submission" date="2020-09" db="EMBL/GenBank/DDBJ databases">
        <authorList>
            <person name="Sun Q."/>
            <person name="Ohkuma M."/>
        </authorList>
    </citation>
    <scope>NUCLEOTIDE SEQUENCE</scope>
    <source>
        <strain evidence="5">JCM 10088</strain>
    </source>
</reference>
<dbReference type="SUPFAM" id="SSF51338">
    <property type="entry name" value="Composite domain of metallo-dependent hydrolases"/>
    <property type="match status" value="1"/>
</dbReference>
<dbReference type="PANTHER" id="PTHR43668:SF2">
    <property type="entry name" value="ALLANTOINASE"/>
    <property type="match status" value="1"/>
</dbReference>
<dbReference type="RefSeq" id="WP_188595980.1">
    <property type="nucleotide sequence ID" value="NZ_BMNL01000001.1"/>
</dbReference>
<dbReference type="Pfam" id="PF01979">
    <property type="entry name" value="Amidohydro_1"/>
    <property type="match status" value="1"/>
</dbReference>
<protein>
    <submittedName>
        <fullName evidence="5">Dihydroorotase</fullName>
    </submittedName>
</protein>
<dbReference type="InterPro" id="IPR006680">
    <property type="entry name" value="Amidohydro-rel"/>
</dbReference>
<dbReference type="InterPro" id="IPR032466">
    <property type="entry name" value="Metal_Hydrolase"/>
</dbReference>
<proteinExistence type="predicted"/>
<feature type="domain" description="Amidohydrolase-related" evidence="4">
    <location>
        <begin position="34"/>
        <end position="384"/>
    </location>
</feature>
<dbReference type="GO" id="GO:0004038">
    <property type="term" value="F:allantoinase activity"/>
    <property type="evidence" value="ECO:0007669"/>
    <property type="project" value="TreeGrafter"/>
</dbReference>
<dbReference type="GO" id="GO:0006145">
    <property type="term" value="P:purine nucleobase catabolic process"/>
    <property type="evidence" value="ECO:0007669"/>
    <property type="project" value="TreeGrafter"/>
</dbReference>
<dbReference type="InterPro" id="IPR002195">
    <property type="entry name" value="Dihydroorotase_CS"/>
</dbReference>
<gene>
    <name evidence="5" type="ORF">GCM10007981_06380</name>
</gene>
<keyword evidence="6" id="KW-1185">Reference proteome</keyword>
<dbReference type="OrthoDB" id="8791at2157"/>
<dbReference type="AlphaFoldDB" id="A0A830GUU7"/>
<evidence type="ECO:0000256" key="1">
    <source>
        <dbReference type="ARBA" id="ARBA00001947"/>
    </source>
</evidence>
<reference evidence="5" key="1">
    <citation type="journal article" date="2014" name="Int. J. Syst. Evol. Microbiol.">
        <title>Complete genome sequence of Corynebacterium casei LMG S-19264T (=DSM 44701T), isolated from a smear-ripened cheese.</title>
        <authorList>
            <consortium name="US DOE Joint Genome Institute (JGI-PGF)"/>
            <person name="Walter F."/>
            <person name="Albersmeier A."/>
            <person name="Kalinowski J."/>
            <person name="Ruckert C."/>
        </authorList>
    </citation>
    <scope>NUCLEOTIDE SEQUENCE</scope>
    <source>
        <strain evidence="5">JCM 10088</strain>
    </source>
</reference>
<accession>A0A830GUU7</accession>
<dbReference type="InterPro" id="IPR011059">
    <property type="entry name" value="Metal-dep_hydrolase_composite"/>
</dbReference>
<dbReference type="EMBL" id="BMNL01000001">
    <property type="protein sequence ID" value="GGP20023.1"/>
    <property type="molecule type" value="Genomic_DNA"/>
</dbReference>
<name>A0A830GUU7_9CREN</name>
<comment type="cofactor">
    <cofactor evidence="1">
        <name>Zn(2+)</name>
        <dbReference type="ChEBI" id="CHEBI:29105"/>
    </cofactor>
</comment>
<evidence type="ECO:0000256" key="2">
    <source>
        <dbReference type="ARBA" id="ARBA00022723"/>
    </source>
</evidence>
<keyword evidence="3" id="KW-0378">Hydrolase</keyword>
<dbReference type="Proteomes" id="UP000610960">
    <property type="component" value="Unassembled WGS sequence"/>
</dbReference>
<keyword evidence="2" id="KW-0479">Metal-binding</keyword>